<evidence type="ECO:0000313" key="2">
    <source>
        <dbReference type="Proteomes" id="UP000305541"/>
    </source>
</evidence>
<reference evidence="1 2" key="1">
    <citation type="submission" date="2019-05" db="EMBL/GenBank/DDBJ databases">
        <title>The metagenome of a microbial culture collection derived from dairy environment covers the genomic content of the human microbiome.</title>
        <authorList>
            <person name="Roder T."/>
            <person name="Wuthrich D."/>
            <person name="Sattari Z."/>
            <person name="Von Ah U."/>
            <person name="Bar C."/>
            <person name="Ronchi F."/>
            <person name="Macpherson A.J."/>
            <person name="Ganal-Vonarburg S.C."/>
            <person name="Bruggmann R."/>
            <person name="Vergeres G."/>
        </authorList>
    </citation>
    <scope>NUCLEOTIDE SEQUENCE [LARGE SCALE GENOMIC DNA]</scope>
    <source>
        <strain evidence="1 2">FAM 18815</strain>
    </source>
</reference>
<name>A0A5R9BZ91_9LACO</name>
<sequence length="72" mass="8429">MFYLRVKGTKNEFMKKNDLFGITNDLSEAESYEQASQANSRKRVYKATLGTVERTKRFDVVEEEVARYGINR</sequence>
<evidence type="ECO:0000313" key="1">
    <source>
        <dbReference type="EMBL" id="TLQ05460.1"/>
    </source>
</evidence>
<protein>
    <submittedName>
        <fullName evidence="1">Uncharacterized protein</fullName>
    </submittedName>
</protein>
<accession>A0A5R9BZ91</accession>
<dbReference type="RefSeq" id="WP_138473804.1">
    <property type="nucleotide sequence ID" value="NZ_VBTH01000002.1"/>
</dbReference>
<comment type="caution">
    <text evidence="1">The sequence shown here is derived from an EMBL/GenBank/DDBJ whole genome shotgun (WGS) entry which is preliminary data.</text>
</comment>
<proteinExistence type="predicted"/>
<dbReference type="Proteomes" id="UP000305541">
    <property type="component" value="Unassembled WGS sequence"/>
</dbReference>
<dbReference type="EMBL" id="VBTH01000002">
    <property type="protein sequence ID" value="TLQ05460.1"/>
    <property type="molecule type" value="Genomic_DNA"/>
</dbReference>
<dbReference type="AlphaFoldDB" id="A0A5R9BZ91"/>
<organism evidence="1 2">
    <name type="scientific">Pediococcus stilesii</name>
    <dbReference type="NCBI Taxonomy" id="331679"/>
    <lineage>
        <taxon>Bacteria</taxon>
        <taxon>Bacillati</taxon>
        <taxon>Bacillota</taxon>
        <taxon>Bacilli</taxon>
        <taxon>Lactobacillales</taxon>
        <taxon>Lactobacillaceae</taxon>
        <taxon>Pediococcus</taxon>
    </lineage>
</organism>
<gene>
    <name evidence="1" type="ORF">FEZ51_02030</name>
</gene>